<keyword evidence="2" id="KW-0808">Transferase</keyword>
<proteinExistence type="predicted"/>
<gene>
    <name evidence="2" type="ORF">KMZ29_19385</name>
</gene>
<evidence type="ECO:0000313" key="3">
    <source>
        <dbReference type="Proteomes" id="UP000680839"/>
    </source>
</evidence>
<keyword evidence="2" id="KW-0489">Methyltransferase</keyword>
<dbReference type="Proteomes" id="UP000680839">
    <property type="component" value="Chromosome"/>
</dbReference>
<evidence type="ECO:0000313" key="2">
    <source>
        <dbReference type="EMBL" id="QWG11874.1"/>
    </source>
</evidence>
<reference evidence="2" key="1">
    <citation type="submission" date="2021-06" db="EMBL/GenBank/DDBJ databases">
        <title>Bradyrhizobium sp. S2-20-1 Genome sequencing.</title>
        <authorList>
            <person name="Jin L."/>
        </authorList>
    </citation>
    <scope>NUCLEOTIDE SEQUENCE</scope>
    <source>
        <strain evidence="2">S2-20-1</strain>
    </source>
</reference>
<dbReference type="AlphaFoldDB" id="A0A975NCC2"/>
<dbReference type="InterPro" id="IPR041698">
    <property type="entry name" value="Methyltransf_25"/>
</dbReference>
<dbReference type="Pfam" id="PF13649">
    <property type="entry name" value="Methyltransf_25"/>
    <property type="match status" value="1"/>
</dbReference>
<dbReference type="GO" id="GO:0032259">
    <property type="term" value="P:methylation"/>
    <property type="evidence" value="ECO:0007669"/>
    <property type="project" value="UniProtKB-KW"/>
</dbReference>
<dbReference type="Gene3D" id="3.40.50.150">
    <property type="entry name" value="Vaccinia Virus protein VP39"/>
    <property type="match status" value="1"/>
</dbReference>
<dbReference type="InterPro" id="IPR029063">
    <property type="entry name" value="SAM-dependent_MTases_sf"/>
</dbReference>
<name>A0A975NCC2_9BRAD</name>
<dbReference type="SUPFAM" id="SSF53335">
    <property type="entry name" value="S-adenosyl-L-methionine-dependent methyltransferases"/>
    <property type="match status" value="1"/>
</dbReference>
<accession>A0A975NCC2</accession>
<dbReference type="GO" id="GO:0008168">
    <property type="term" value="F:methyltransferase activity"/>
    <property type="evidence" value="ECO:0007669"/>
    <property type="project" value="UniProtKB-KW"/>
</dbReference>
<evidence type="ECO:0000259" key="1">
    <source>
        <dbReference type="Pfam" id="PF13649"/>
    </source>
</evidence>
<sequence length="232" mass="25401">MASDDSDRPPVLAHQRFVAAKDSFAGLDLAQRFRRIHDTNLWGAAASRSGLGSELDATSVLRAELPRLLERLGVASLLDAPCGDAGWIKHADLGVRYLGIDIVPAQIERLQARAAAAEIEGEYHLADITADALPRCDAILCRDCLVHLSFANIARAVANFRRSGAVWLIATTFPQWQTNADCEDGDWRALNFERAPFDWGPPVELLNENCTEAGGGWRDKSLGAWRLAEIGR</sequence>
<protein>
    <submittedName>
        <fullName evidence="2">Class I SAM-dependent methyltransferase</fullName>
    </submittedName>
</protein>
<dbReference type="RefSeq" id="WP_215620730.1">
    <property type="nucleotide sequence ID" value="NZ_CP076134.1"/>
</dbReference>
<dbReference type="EMBL" id="CP076134">
    <property type="protein sequence ID" value="QWG11874.1"/>
    <property type="molecule type" value="Genomic_DNA"/>
</dbReference>
<organism evidence="2 3">
    <name type="scientific">Bradyrhizobium sediminis</name>
    <dbReference type="NCBI Taxonomy" id="2840469"/>
    <lineage>
        <taxon>Bacteria</taxon>
        <taxon>Pseudomonadati</taxon>
        <taxon>Pseudomonadota</taxon>
        <taxon>Alphaproteobacteria</taxon>
        <taxon>Hyphomicrobiales</taxon>
        <taxon>Nitrobacteraceae</taxon>
        <taxon>Bradyrhizobium</taxon>
    </lineage>
</organism>
<feature type="domain" description="Methyltransferase" evidence="1">
    <location>
        <begin position="78"/>
        <end position="162"/>
    </location>
</feature>